<dbReference type="EC" id="3.4.19.12" evidence="2"/>
<protein>
    <recommendedName>
        <fullName evidence="2">ubiquitinyl hydrolase 1</fullName>
        <ecNumber evidence="2">3.4.19.12</ecNumber>
    </recommendedName>
</protein>
<dbReference type="OrthoDB" id="10064699at2759"/>
<dbReference type="GO" id="GO:0035871">
    <property type="term" value="P:protein K11-linked deubiquitination"/>
    <property type="evidence" value="ECO:0007669"/>
    <property type="project" value="TreeGrafter"/>
</dbReference>
<comment type="caution">
    <text evidence="7">The sequence shown here is derived from an EMBL/GenBank/DDBJ whole genome shotgun (WGS) entry which is preliminary data.</text>
</comment>
<evidence type="ECO:0000313" key="7">
    <source>
        <dbReference type="EMBL" id="OXB55440.1"/>
    </source>
</evidence>
<dbReference type="PANTHER" id="PTHR13367">
    <property type="entry name" value="UBIQUITIN THIOESTERASE"/>
    <property type="match status" value="1"/>
</dbReference>
<dbReference type="STRING" id="9009.A0A226MJW1"/>
<evidence type="ECO:0000256" key="6">
    <source>
        <dbReference type="ARBA" id="ARBA00022807"/>
    </source>
</evidence>
<dbReference type="GO" id="GO:0004843">
    <property type="term" value="F:cysteine-type deubiquitinase activity"/>
    <property type="evidence" value="ECO:0007669"/>
    <property type="project" value="UniProtKB-EC"/>
</dbReference>
<keyword evidence="4" id="KW-0833">Ubl conjugation pathway</keyword>
<dbReference type="Gene3D" id="1.10.8.10">
    <property type="entry name" value="DNA helicase RuvA subunit, C-terminal domain"/>
    <property type="match status" value="1"/>
</dbReference>
<dbReference type="GO" id="GO:0071108">
    <property type="term" value="P:protein K48-linked deubiquitination"/>
    <property type="evidence" value="ECO:0007669"/>
    <property type="project" value="TreeGrafter"/>
</dbReference>
<comment type="catalytic activity">
    <reaction evidence="1">
        <text>Thiol-dependent hydrolysis of ester, thioester, amide, peptide and isopeptide bonds formed by the C-terminal Gly of ubiquitin (a 76-residue protein attached to proteins as an intracellular targeting signal).</text>
        <dbReference type="EC" id="3.4.19.12"/>
    </reaction>
</comment>
<dbReference type="EMBL" id="MCFN01000747">
    <property type="protein sequence ID" value="OXB55440.1"/>
    <property type="molecule type" value="Genomic_DNA"/>
</dbReference>
<dbReference type="GO" id="GO:0070536">
    <property type="term" value="P:protein K63-linked deubiquitination"/>
    <property type="evidence" value="ECO:0007669"/>
    <property type="project" value="TreeGrafter"/>
</dbReference>
<dbReference type="PANTHER" id="PTHR13367:SF9">
    <property type="entry name" value="OTU DOMAIN-CONTAINING PROTEIN 7A"/>
    <property type="match status" value="1"/>
</dbReference>
<organism evidence="7 8">
    <name type="scientific">Callipepla squamata</name>
    <name type="common">Scaled quail</name>
    <dbReference type="NCBI Taxonomy" id="9009"/>
    <lineage>
        <taxon>Eukaryota</taxon>
        <taxon>Metazoa</taxon>
        <taxon>Chordata</taxon>
        <taxon>Craniata</taxon>
        <taxon>Vertebrata</taxon>
        <taxon>Euteleostomi</taxon>
        <taxon>Archelosauria</taxon>
        <taxon>Archosauria</taxon>
        <taxon>Dinosauria</taxon>
        <taxon>Saurischia</taxon>
        <taxon>Theropoda</taxon>
        <taxon>Coelurosauria</taxon>
        <taxon>Aves</taxon>
        <taxon>Neognathae</taxon>
        <taxon>Galloanserae</taxon>
        <taxon>Galliformes</taxon>
        <taxon>Odontophoridae</taxon>
        <taxon>Callipepla</taxon>
    </lineage>
</organism>
<keyword evidence="8" id="KW-1185">Reference proteome</keyword>
<dbReference type="Proteomes" id="UP000198323">
    <property type="component" value="Unassembled WGS sequence"/>
</dbReference>
<dbReference type="InterPro" id="IPR051346">
    <property type="entry name" value="OTU_Deubiquitinase"/>
</dbReference>
<name>A0A226MJW1_CALSU</name>
<gene>
    <name evidence="7" type="ORF">ASZ78_009197</name>
</gene>
<keyword evidence="6" id="KW-0788">Thiol protease</keyword>
<evidence type="ECO:0000256" key="5">
    <source>
        <dbReference type="ARBA" id="ARBA00022801"/>
    </source>
</evidence>
<dbReference type="AlphaFoldDB" id="A0A226MJW1"/>
<evidence type="ECO:0000256" key="1">
    <source>
        <dbReference type="ARBA" id="ARBA00000707"/>
    </source>
</evidence>
<sequence>MVPRFPFCSQTDLSRCLFFFLSGKNWDLTAALSDYEQLRQVHTANLPQVFNEGKYCKQPEPEQPPQVTKAERPCLQRQDDIAQEKRLSRGISHASSAIVSLARSHVANECSNEQFPLEMPIYTFQLPDLSVYSEDFRSFIERDLIEQATMVALEQAGRLNWWSTVCTSCKRLLPLATTGDGNCLLHAASLGKGESVHGVFCQKDLLLCSIPSESSETNGMQRVSLKAWFWSFTFFNLHFQK</sequence>
<reference evidence="7 8" key="1">
    <citation type="submission" date="2016-07" db="EMBL/GenBank/DDBJ databases">
        <title>Disparate Historic Effective Population Sizes Predicted by Modern Levels of Genome Diversity for the Scaled Quail (Callipepla squamata) and the Northern Bobwhite (Colinus virginianus): Inferences from First and Second Generation Draft Genome Assemblies for Sympatric New World Quail.</title>
        <authorList>
            <person name="Oldeschulte D.L."/>
            <person name="Halley Y.A."/>
            <person name="Bhattarai E.K."/>
            <person name="Brashear W.A."/>
            <person name="Hill J."/>
            <person name="Metz R.P."/>
            <person name="Johnson C.D."/>
            <person name="Rollins D."/>
            <person name="Peterson M.J."/>
            <person name="Bickhart D.M."/>
            <person name="Decker J.E."/>
            <person name="Seabury C.M."/>
        </authorList>
    </citation>
    <scope>NUCLEOTIDE SEQUENCE [LARGE SCALE GENOMIC DNA]</scope>
    <source>
        <strain evidence="7 8">Texas</strain>
        <tissue evidence="7">Leg muscle</tissue>
    </source>
</reference>
<evidence type="ECO:0000256" key="2">
    <source>
        <dbReference type="ARBA" id="ARBA00012759"/>
    </source>
</evidence>
<dbReference type="GO" id="GO:0071947">
    <property type="term" value="P:protein deubiquitination involved in ubiquitin-dependent protein catabolic process"/>
    <property type="evidence" value="ECO:0007669"/>
    <property type="project" value="TreeGrafter"/>
</dbReference>
<accession>A0A226MJW1</accession>
<evidence type="ECO:0000256" key="3">
    <source>
        <dbReference type="ARBA" id="ARBA00022670"/>
    </source>
</evidence>
<evidence type="ECO:0000256" key="4">
    <source>
        <dbReference type="ARBA" id="ARBA00022786"/>
    </source>
</evidence>
<keyword evidence="3" id="KW-0645">Protease</keyword>
<dbReference type="GO" id="GO:0005737">
    <property type="term" value="C:cytoplasm"/>
    <property type="evidence" value="ECO:0007669"/>
    <property type="project" value="TreeGrafter"/>
</dbReference>
<dbReference type="GO" id="GO:0005634">
    <property type="term" value="C:nucleus"/>
    <property type="evidence" value="ECO:0007669"/>
    <property type="project" value="TreeGrafter"/>
</dbReference>
<evidence type="ECO:0000313" key="8">
    <source>
        <dbReference type="Proteomes" id="UP000198323"/>
    </source>
</evidence>
<proteinExistence type="predicted"/>
<keyword evidence="5" id="KW-0378">Hydrolase</keyword>
<dbReference type="GO" id="GO:0070530">
    <property type="term" value="F:K63-linked polyubiquitin modification-dependent protein binding"/>
    <property type="evidence" value="ECO:0007669"/>
    <property type="project" value="TreeGrafter"/>
</dbReference>